<dbReference type="GO" id="GO:0006508">
    <property type="term" value="P:proteolysis"/>
    <property type="evidence" value="ECO:0007669"/>
    <property type="project" value="UniProtKB-KW"/>
</dbReference>
<dbReference type="SUPFAM" id="SSF55031">
    <property type="entry name" value="Bacterial exopeptidase dimerisation domain"/>
    <property type="match status" value="1"/>
</dbReference>
<keyword evidence="3" id="KW-0479">Metal-binding</keyword>
<dbReference type="InterPro" id="IPR002933">
    <property type="entry name" value="Peptidase_M20"/>
</dbReference>
<dbReference type="InterPro" id="IPR036264">
    <property type="entry name" value="Bact_exopeptidase_dim_dom"/>
</dbReference>
<evidence type="ECO:0000256" key="3">
    <source>
        <dbReference type="ARBA" id="ARBA00022723"/>
    </source>
</evidence>
<dbReference type="Pfam" id="PF07687">
    <property type="entry name" value="M20_dimer"/>
    <property type="match status" value="1"/>
</dbReference>
<evidence type="ECO:0000256" key="2">
    <source>
        <dbReference type="ARBA" id="ARBA00022670"/>
    </source>
</evidence>
<dbReference type="PROSITE" id="PS00759">
    <property type="entry name" value="ARGE_DAPE_CPG2_2"/>
    <property type="match status" value="1"/>
</dbReference>
<dbReference type="Gene3D" id="1.10.150.900">
    <property type="match status" value="1"/>
</dbReference>
<accession>A0A381XZ89</accession>
<dbReference type="Pfam" id="PF01546">
    <property type="entry name" value="Peptidase_M20"/>
    <property type="match status" value="1"/>
</dbReference>
<evidence type="ECO:0000256" key="1">
    <source>
        <dbReference type="ARBA" id="ARBA00006247"/>
    </source>
</evidence>
<name>A0A381XZ89_9ZZZZ</name>
<dbReference type="Gene3D" id="3.40.630.10">
    <property type="entry name" value="Zn peptidases"/>
    <property type="match status" value="1"/>
</dbReference>
<sequence length="444" mass="48056">MIIFSNPSFSSSDYLKLGTSILSDLVAVESTAGMGLATEASELSKTLLLNNGFDSDALQVVGPTDTSKGLYAVYKGQSSKQPVIVMAHIDVVPAVKDAWDTNPFQLVEIDGFLHGRGASDNKGGAAALLTTFIRLKEEGFTPKNDIIMLLTGDEETGMNSIRYFRDNFKSVRRAPFAFNSDGGYITGTMKNPEAFRLQSAEKVYMTVTMTTSNRGGHSSIPRPDNAIYELADAIKKVEAYKFPISLNETTRATLEFALNQDQGNVRGEIIAILDGETESEFDMVNNNSAVNAILRTTCVATQLTAGHAENALPVSATATVNCRVLPHEDPEDIFSTLQELVGDNVEVASVSNFQKSPVSPITPEIQNLVGEAIGKVFPNLPLVPTMSTGATDALHLRSIGIPVYGTSAMMSDPTGYRGHGLNERIEITAYQASLDFWYEIMKEL</sequence>
<proteinExistence type="inferred from homology"/>
<reference evidence="7" key="1">
    <citation type="submission" date="2018-05" db="EMBL/GenBank/DDBJ databases">
        <authorList>
            <person name="Lanie J.A."/>
            <person name="Ng W.-L."/>
            <person name="Kazmierczak K.M."/>
            <person name="Andrzejewski T.M."/>
            <person name="Davidsen T.M."/>
            <person name="Wayne K.J."/>
            <person name="Tettelin H."/>
            <person name="Glass J.I."/>
            <person name="Rusch D."/>
            <person name="Podicherti R."/>
            <person name="Tsui H.-C.T."/>
            <person name="Winkler M.E."/>
        </authorList>
    </citation>
    <scope>NUCLEOTIDE SEQUENCE</scope>
</reference>
<dbReference type="InterPro" id="IPR011650">
    <property type="entry name" value="Peptidase_M20_dimer"/>
</dbReference>
<dbReference type="Gene3D" id="3.30.70.360">
    <property type="match status" value="1"/>
</dbReference>
<keyword evidence="4" id="KW-0378">Hydrolase</keyword>
<dbReference type="GO" id="GO:0046872">
    <property type="term" value="F:metal ion binding"/>
    <property type="evidence" value="ECO:0007669"/>
    <property type="project" value="UniProtKB-KW"/>
</dbReference>
<dbReference type="EMBL" id="UINC01016930">
    <property type="protein sequence ID" value="SVA70109.1"/>
    <property type="molecule type" value="Genomic_DNA"/>
</dbReference>
<dbReference type="InterPro" id="IPR047177">
    <property type="entry name" value="Pept_M20A"/>
</dbReference>
<evidence type="ECO:0000313" key="7">
    <source>
        <dbReference type="EMBL" id="SVA70109.1"/>
    </source>
</evidence>
<evidence type="ECO:0000259" key="6">
    <source>
        <dbReference type="Pfam" id="PF07687"/>
    </source>
</evidence>
<organism evidence="7">
    <name type="scientific">marine metagenome</name>
    <dbReference type="NCBI Taxonomy" id="408172"/>
    <lineage>
        <taxon>unclassified sequences</taxon>
        <taxon>metagenomes</taxon>
        <taxon>ecological metagenomes</taxon>
    </lineage>
</organism>
<feature type="domain" description="Peptidase M20 dimerisation" evidence="6">
    <location>
        <begin position="201"/>
        <end position="343"/>
    </location>
</feature>
<keyword evidence="2" id="KW-0645">Protease</keyword>
<gene>
    <name evidence="7" type="ORF">METZ01_LOCUS122963</name>
</gene>
<evidence type="ECO:0000256" key="4">
    <source>
        <dbReference type="ARBA" id="ARBA00022801"/>
    </source>
</evidence>
<evidence type="ECO:0000256" key="5">
    <source>
        <dbReference type="ARBA" id="ARBA00022833"/>
    </source>
</evidence>
<dbReference type="InterPro" id="IPR001261">
    <property type="entry name" value="ArgE/DapE_CS"/>
</dbReference>
<dbReference type="AlphaFoldDB" id="A0A381XZ89"/>
<dbReference type="NCBIfam" id="NF006596">
    <property type="entry name" value="PRK09133.1"/>
    <property type="match status" value="1"/>
</dbReference>
<dbReference type="GO" id="GO:0008233">
    <property type="term" value="F:peptidase activity"/>
    <property type="evidence" value="ECO:0007669"/>
    <property type="project" value="UniProtKB-KW"/>
</dbReference>
<protein>
    <recommendedName>
        <fullName evidence="6">Peptidase M20 dimerisation domain-containing protein</fullName>
    </recommendedName>
</protein>
<dbReference type="PANTHER" id="PTHR45962:SF1">
    <property type="entry name" value="N-FATTY-ACYL-AMINO ACID SYNTHASE_HYDROLASE PM20D1"/>
    <property type="match status" value="1"/>
</dbReference>
<dbReference type="SUPFAM" id="SSF53187">
    <property type="entry name" value="Zn-dependent exopeptidases"/>
    <property type="match status" value="1"/>
</dbReference>
<keyword evidence="5" id="KW-0862">Zinc</keyword>
<comment type="similarity">
    <text evidence="1">Belongs to the peptidase M20A family.</text>
</comment>
<dbReference type="PANTHER" id="PTHR45962">
    <property type="entry name" value="N-FATTY-ACYL-AMINO ACID SYNTHASE/HYDROLASE PM20D1"/>
    <property type="match status" value="1"/>
</dbReference>